<feature type="domain" description="N-acetyltransferase" evidence="1">
    <location>
        <begin position="1"/>
        <end position="138"/>
    </location>
</feature>
<name>A0ABU5ZPF9_9BACL</name>
<keyword evidence="2" id="KW-0808">Transferase</keyword>
<dbReference type="CDD" id="cd04301">
    <property type="entry name" value="NAT_SF"/>
    <property type="match status" value="1"/>
</dbReference>
<dbReference type="RefSeq" id="WP_371755237.1">
    <property type="nucleotide sequence ID" value="NZ_JAYJLD010000027.1"/>
</dbReference>
<evidence type="ECO:0000259" key="1">
    <source>
        <dbReference type="PROSITE" id="PS51186"/>
    </source>
</evidence>
<dbReference type="Proteomes" id="UP001310386">
    <property type="component" value="Unassembled WGS sequence"/>
</dbReference>
<evidence type="ECO:0000313" key="2">
    <source>
        <dbReference type="EMBL" id="MEB3103110.1"/>
    </source>
</evidence>
<dbReference type="GO" id="GO:0016746">
    <property type="term" value="F:acyltransferase activity"/>
    <property type="evidence" value="ECO:0007669"/>
    <property type="project" value="UniProtKB-KW"/>
</dbReference>
<dbReference type="InterPro" id="IPR016181">
    <property type="entry name" value="Acyl_CoA_acyltransferase"/>
</dbReference>
<organism evidence="2 3">
    <name type="scientific">Ferviditalea candida</name>
    <dbReference type="NCBI Taxonomy" id="3108399"/>
    <lineage>
        <taxon>Bacteria</taxon>
        <taxon>Bacillati</taxon>
        <taxon>Bacillota</taxon>
        <taxon>Bacilli</taxon>
        <taxon>Bacillales</taxon>
        <taxon>Paenibacillaceae</taxon>
        <taxon>Ferviditalea</taxon>
    </lineage>
</organism>
<dbReference type="SUPFAM" id="SSF55729">
    <property type="entry name" value="Acyl-CoA N-acyltransferases (Nat)"/>
    <property type="match status" value="1"/>
</dbReference>
<evidence type="ECO:0000313" key="3">
    <source>
        <dbReference type="Proteomes" id="UP001310386"/>
    </source>
</evidence>
<proteinExistence type="predicted"/>
<dbReference type="PROSITE" id="PS51186">
    <property type="entry name" value="GNAT"/>
    <property type="match status" value="1"/>
</dbReference>
<accession>A0ABU5ZPF9</accession>
<keyword evidence="3" id="KW-1185">Reference proteome</keyword>
<dbReference type="EMBL" id="JAYJLD010000027">
    <property type="protein sequence ID" value="MEB3103110.1"/>
    <property type="molecule type" value="Genomic_DNA"/>
</dbReference>
<reference evidence="2" key="1">
    <citation type="submission" date="2023-12" db="EMBL/GenBank/DDBJ databases">
        <title>Fervidustalea candida gen. nov., sp. nov., a novel member of the family Paenibacillaceae isolated from a geothermal area.</title>
        <authorList>
            <person name="Li W.-J."/>
            <person name="Jiao J.-Y."/>
            <person name="Chen Y."/>
        </authorList>
    </citation>
    <scope>NUCLEOTIDE SEQUENCE</scope>
    <source>
        <strain evidence="2">SYSU GA230002</strain>
    </source>
</reference>
<dbReference type="Gene3D" id="3.40.630.30">
    <property type="match status" value="1"/>
</dbReference>
<gene>
    <name evidence="2" type="ORF">VF724_15745</name>
</gene>
<dbReference type="EC" id="2.3.1.-" evidence="2"/>
<dbReference type="InterPro" id="IPR000182">
    <property type="entry name" value="GNAT_dom"/>
</dbReference>
<protein>
    <submittedName>
        <fullName evidence="2">GNAT family N-acetyltransferase</fullName>
        <ecNumber evidence="2">2.3.1.-</ecNumber>
    </submittedName>
</protein>
<dbReference type="Pfam" id="PF00583">
    <property type="entry name" value="Acetyltransf_1"/>
    <property type="match status" value="1"/>
</dbReference>
<keyword evidence="2" id="KW-0012">Acyltransferase</keyword>
<comment type="caution">
    <text evidence="2">The sequence shown here is derived from an EMBL/GenBank/DDBJ whole genome shotgun (WGS) entry which is preliminary data.</text>
</comment>
<sequence length="138" mass="15967">MNVELVRTNRDDPNFYNLIGPFFGSRQVAKDLGMPIWNDPGREWIVALSNCVPIACSSIEFLKTPGKAVMKSGWVHPDWRGQGVYNRMFEERLRIAKERGVKRIIATVTDKSYNTHIRHGFEQIGIKGKYKIMRKELE</sequence>